<gene>
    <name evidence="1" type="ORF">BpHYR1_006527</name>
</gene>
<proteinExistence type="predicted"/>
<organism evidence="1 2">
    <name type="scientific">Brachionus plicatilis</name>
    <name type="common">Marine rotifer</name>
    <name type="synonym">Brachionus muelleri</name>
    <dbReference type="NCBI Taxonomy" id="10195"/>
    <lineage>
        <taxon>Eukaryota</taxon>
        <taxon>Metazoa</taxon>
        <taxon>Spiralia</taxon>
        <taxon>Gnathifera</taxon>
        <taxon>Rotifera</taxon>
        <taxon>Eurotatoria</taxon>
        <taxon>Monogononta</taxon>
        <taxon>Pseudotrocha</taxon>
        <taxon>Ploima</taxon>
        <taxon>Brachionidae</taxon>
        <taxon>Brachionus</taxon>
    </lineage>
</organism>
<accession>A0A3M7PLN4</accession>
<dbReference type="Proteomes" id="UP000276133">
    <property type="component" value="Unassembled WGS sequence"/>
</dbReference>
<reference evidence="1 2" key="1">
    <citation type="journal article" date="2018" name="Sci. Rep.">
        <title>Genomic signatures of local adaptation to the degree of environmental predictability in rotifers.</title>
        <authorList>
            <person name="Franch-Gras L."/>
            <person name="Hahn C."/>
            <person name="Garcia-Roger E.M."/>
            <person name="Carmona M.J."/>
            <person name="Serra M."/>
            <person name="Gomez A."/>
        </authorList>
    </citation>
    <scope>NUCLEOTIDE SEQUENCE [LARGE SCALE GENOMIC DNA]</scope>
    <source>
        <strain evidence="1">HYR1</strain>
    </source>
</reference>
<protein>
    <submittedName>
        <fullName evidence="1">Uncharacterized protein</fullName>
    </submittedName>
</protein>
<dbReference type="EMBL" id="REGN01010111">
    <property type="protein sequence ID" value="RMZ99684.1"/>
    <property type="molecule type" value="Genomic_DNA"/>
</dbReference>
<dbReference type="AlphaFoldDB" id="A0A3M7PLN4"/>
<comment type="caution">
    <text evidence="1">The sequence shown here is derived from an EMBL/GenBank/DDBJ whole genome shotgun (WGS) entry which is preliminary data.</text>
</comment>
<name>A0A3M7PLN4_BRAPC</name>
<evidence type="ECO:0000313" key="1">
    <source>
        <dbReference type="EMBL" id="RMZ99684.1"/>
    </source>
</evidence>
<keyword evidence="2" id="KW-1185">Reference proteome</keyword>
<evidence type="ECO:0000313" key="2">
    <source>
        <dbReference type="Proteomes" id="UP000276133"/>
    </source>
</evidence>
<sequence length="71" mass="8341">MTEIKNIQTHCTLNYRNQALLLFVTYSTDLTSGFLNYSLFFIGIFEDHLALLQLQNVKKFVIERNGDWSDH</sequence>